<dbReference type="EMBL" id="LHXX01000014">
    <property type="protein sequence ID" value="KXB02500.1"/>
    <property type="molecule type" value="Genomic_DNA"/>
</dbReference>
<name>A0A133V7R5_9EURY</name>
<keyword evidence="1" id="KW-1133">Transmembrane helix</keyword>
<comment type="caution">
    <text evidence="2">The sequence shown here is derived from an EMBL/GenBank/DDBJ whole genome shotgun (WGS) entry which is preliminary data.</text>
</comment>
<accession>A0A133V7R5</accession>
<feature type="transmembrane region" description="Helical" evidence="1">
    <location>
        <begin position="402"/>
        <end position="421"/>
    </location>
</feature>
<proteinExistence type="predicted"/>
<keyword evidence="1" id="KW-0472">Membrane</keyword>
<dbReference type="Proteomes" id="UP000070400">
    <property type="component" value="Unassembled WGS sequence"/>
</dbReference>
<keyword evidence="3" id="KW-1185">Reference proteome</keyword>
<protein>
    <submittedName>
        <fullName evidence="2">Uncharacterized protein</fullName>
    </submittedName>
</protein>
<keyword evidence="1" id="KW-0812">Transmembrane</keyword>
<evidence type="ECO:0000256" key="1">
    <source>
        <dbReference type="SAM" id="Phobius"/>
    </source>
</evidence>
<organism evidence="2 3">
    <name type="scientific">candidate division MSBL1 archaeon SCGC-AAA261D19</name>
    <dbReference type="NCBI Taxonomy" id="1698273"/>
    <lineage>
        <taxon>Archaea</taxon>
        <taxon>Methanobacteriati</taxon>
        <taxon>Methanobacteriota</taxon>
        <taxon>candidate division MSBL1</taxon>
    </lineage>
</organism>
<sequence>MIPLTRAGYAKLLLAIGIMLTVNIVPFGSVEASPSDISLRIYPEEPYNKLYLGNEMNVTVRVSNNGDITKRIKLWLTDNSEDVTIVGRDGLYLPFEREVAKKEDFYYSAAVVPHDNADNVTIGFKVTTLNDNLLDNDQISLSVIRPQLDNENLMEKASKHGLSRVVRIFSVPRYRRYWHPERDEKSNDAQLGYVWTIVDSEGRNILIDDSTGELIAKNIQIPNQIDGSDRGNTRVWNGCAFENLQVPTVKTLGDLSFTLKRFELYYAEWNGQPTWVTRQILYWQIGKDPVIRSGGPLNEKPDTERVELWISAEDGKAQSTISDYHFYSFRYDPVKSYNIASDVHSPLPSDIGWRMWFSAIANYGNVYPAAGISHDRIGFTSYAHPLTRALLEENWLVVQRNLAGSGLVLLVFVVPVIWRFFRQSNS</sequence>
<dbReference type="AlphaFoldDB" id="A0A133V7R5"/>
<gene>
    <name evidence="2" type="ORF">AKJ43_01680</name>
</gene>
<reference evidence="2 3" key="1">
    <citation type="journal article" date="2016" name="Sci. Rep.">
        <title>Metabolic traits of an uncultured archaeal lineage -MSBL1- from brine pools of the Red Sea.</title>
        <authorList>
            <person name="Mwirichia R."/>
            <person name="Alam I."/>
            <person name="Rashid M."/>
            <person name="Vinu M."/>
            <person name="Ba-Alawi W."/>
            <person name="Anthony Kamau A."/>
            <person name="Kamanda Ngugi D."/>
            <person name="Goker M."/>
            <person name="Klenk H.P."/>
            <person name="Bajic V."/>
            <person name="Stingl U."/>
        </authorList>
    </citation>
    <scope>NUCLEOTIDE SEQUENCE [LARGE SCALE GENOMIC DNA]</scope>
    <source>
        <strain evidence="2">SCGC-AAA261D19</strain>
    </source>
</reference>
<evidence type="ECO:0000313" key="3">
    <source>
        <dbReference type="Proteomes" id="UP000070400"/>
    </source>
</evidence>
<feature type="transmembrane region" description="Helical" evidence="1">
    <location>
        <begin position="12"/>
        <end position="30"/>
    </location>
</feature>
<evidence type="ECO:0000313" key="2">
    <source>
        <dbReference type="EMBL" id="KXB02500.1"/>
    </source>
</evidence>